<evidence type="ECO:0000313" key="2">
    <source>
        <dbReference type="EMBL" id="TNV76425.1"/>
    </source>
</evidence>
<organism evidence="2 3">
    <name type="scientific">Halteria grandinella</name>
    <dbReference type="NCBI Taxonomy" id="5974"/>
    <lineage>
        <taxon>Eukaryota</taxon>
        <taxon>Sar</taxon>
        <taxon>Alveolata</taxon>
        <taxon>Ciliophora</taxon>
        <taxon>Intramacronucleata</taxon>
        <taxon>Spirotrichea</taxon>
        <taxon>Stichotrichia</taxon>
        <taxon>Sporadotrichida</taxon>
        <taxon>Halteriidae</taxon>
        <taxon>Halteria</taxon>
    </lineage>
</organism>
<reference evidence="2" key="1">
    <citation type="submission" date="2019-06" db="EMBL/GenBank/DDBJ databases">
        <authorList>
            <person name="Zheng W."/>
        </authorList>
    </citation>
    <scope>NUCLEOTIDE SEQUENCE</scope>
    <source>
        <strain evidence="2">QDHG01</strain>
    </source>
</reference>
<evidence type="ECO:0000313" key="3">
    <source>
        <dbReference type="Proteomes" id="UP000785679"/>
    </source>
</evidence>
<feature type="compositionally biased region" description="Acidic residues" evidence="1">
    <location>
        <begin position="126"/>
        <end position="141"/>
    </location>
</feature>
<comment type="caution">
    <text evidence="2">The sequence shown here is derived from an EMBL/GenBank/DDBJ whole genome shotgun (WGS) entry which is preliminary data.</text>
</comment>
<dbReference type="EMBL" id="RRYP01013605">
    <property type="protein sequence ID" value="TNV76425.1"/>
    <property type="molecule type" value="Genomic_DNA"/>
</dbReference>
<dbReference type="AlphaFoldDB" id="A0A8J8NKS3"/>
<feature type="compositionally biased region" description="Polar residues" evidence="1">
    <location>
        <begin position="158"/>
        <end position="168"/>
    </location>
</feature>
<sequence>MEQLINTTAIPLPLTALFDLQSIPHPVEGTLHPSLSLLPLTPSSALFPLAYNPTLPYSENLRILSPDESSFLVAALSTDSPALYDLRTLLDEETELLSEEAAGKIIGLMLVKRVPEAIPEEPILESIVEEAGDSTVSEDTEDSPREEPKKRKFGRSSIAPQSFPTGSDSELMHQVITRQIALIDEWKESKITFKTKENFLAQTVEKLNKIAMDAGFEPMMTSNGFAKPKYSSIICKGCKFRALLWFNFKKDGSGEGETVYDIKFFRPPYGLGMHQDVKGHLAIVKRK</sequence>
<keyword evidence="3" id="KW-1185">Reference proteome</keyword>
<proteinExistence type="predicted"/>
<feature type="region of interest" description="Disordered" evidence="1">
    <location>
        <begin position="126"/>
        <end position="168"/>
    </location>
</feature>
<name>A0A8J8NKS3_HALGN</name>
<accession>A0A8J8NKS3</accession>
<protein>
    <submittedName>
        <fullName evidence="2">Uncharacterized protein</fullName>
    </submittedName>
</protein>
<gene>
    <name evidence="2" type="ORF">FGO68_gene14699</name>
</gene>
<evidence type="ECO:0000256" key="1">
    <source>
        <dbReference type="SAM" id="MobiDB-lite"/>
    </source>
</evidence>
<dbReference type="Proteomes" id="UP000785679">
    <property type="component" value="Unassembled WGS sequence"/>
</dbReference>